<dbReference type="EMBL" id="MGFQ01000003">
    <property type="protein sequence ID" value="OGM10645.1"/>
    <property type="molecule type" value="Genomic_DNA"/>
</dbReference>
<name>A0A1F7X8J1_9BACT</name>
<protein>
    <submittedName>
        <fullName evidence="1">Uncharacterized protein</fullName>
    </submittedName>
</protein>
<evidence type="ECO:0000313" key="2">
    <source>
        <dbReference type="Proteomes" id="UP000176939"/>
    </source>
</evidence>
<comment type="caution">
    <text evidence="1">The sequence shown here is derived from an EMBL/GenBank/DDBJ whole genome shotgun (WGS) entry which is preliminary data.</text>
</comment>
<gene>
    <name evidence="1" type="ORF">A2Z67_00115</name>
</gene>
<organism evidence="1 2">
    <name type="scientific">Candidatus Woesebacteria bacterium RBG_13_36_22</name>
    <dbReference type="NCBI Taxonomy" id="1802478"/>
    <lineage>
        <taxon>Bacteria</taxon>
        <taxon>Candidatus Woeseibacteriota</taxon>
    </lineage>
</organism>
<dbReference type="Proteomes" id="UP000176939">
    <property type="component" value="Unassembled WGS sequence"/>
</dbReference>
<reference evidence="1 2" key="1">
    <citation type="journal article" date="2016" name="Nat. Commun.">
        <title>Thousands of microbial genomes shed light on interconnected biogeochemical processes in an aquifer system.</title>
        <authorList>
            <person name="Anantharaman K."/>
            <person name="Brown C.T."/>
            <person name="Hug L.A."/>
            <person name="Sharon I."/>
            <person name="Castelle C.J."/>
            <person name="Probst A.J."/>
            <person name="Thomas B.C."/>
            <person name="Singh A."/>
            <person name="Wilkins M.J."/>
            <person name="Karaoz U."/>
            <person name="Brodie E.L."/>
            <person name="Williams K.H."/>
            <person name="Hubbard S.S."/>
            <person name="Banfield J.F."/>
        </authorList>
    </citation>
    <scope>NUCLEOTIDE SEQUENCE [LARGE SCALE GENOMIC DNA]</scope>
</reference>
<accession>A0A1F7X8J1</accession>
<evidence type="ECO:0000313" key="1">
    <source>
        <dbReference type="EMBL" id="OGM10645.1"/>
    </source>
</evidence>
<sequence length="141" mass="16470">MKMCLTRITKKGLNLKGCGYKVLKNSCLGDGFQTPCCGASFTLNENTWLDEKDWRENGFNTIYIDYQSSRSYRKGWHIFSSRRGAEAWREHMGVPRCCVKKVEYKKGHTVGEQECSLSIKRHRYKVVVAKFMKIMEERGKR</sequence>
<proteinExistence type="predicted"/>
<dbReference type="AlphaFoldDB" id="A0A1F7X8J1"/>